<evidence type="ECO:0000256" key="3">
    <source>
        <dbReference type="ARBA" id="ARBA00031876"/>
    </source>
</evidence>
<feature type="domain" description="N-acetyltransferase" evidence="4">
    <location>
        <begin position="18"/>
        <end position="104"/>
    </location>
</feature>
<dbReference type="InterPro" id="IPR031165">
    <property type="entry name" value="GNAT_YJDJ"/>
</dbReference>
<name>A0AAD8DVZ8_MYTSE</name>
<protein>
    <recommendedName>
        <fullName evidence="2">Protein NATD1</fullName>
    </recommendedName>
    <alternativeName>
        <fullName evidence="3">N-acetyltransferase domain-containing protein 1</fullName>
    </alternativeName>
</protein>
<dbReference type="SUPFAM" id="SSF55729">
    <property type="entry name" value="Acyl-CoA N-acyltransferases (Nat)"/>
    <property type="match status" value="1"/>
</dbReference>
<dbReference type="EMBL" id="JARGEI010000008">
    <property type="protein sequence ID" value="KAJ8727445.1"/>
    <property type="molecule type" value="Genomic_DNA"/>
</dbReference>
<comment type="caution">
    <text evidence="5">The sequence shown here is derived from an EMBL/GenBank/DDBJ whole genome shotgun (WGS) entry which is preliminary data.</text>
</comment>
<dbReference type="Gene3D" id="3.40.630.30">
    <property type="match status" value="1"/>
</dbReference>
<dbReference type="InterPro" id="IPR045057">
    <property type="entry name" value="Gcn5-rel_NAT"/>
</dbReference>
<gene>
    <name evidence="5" type="ORF">PYW07_001564</name>
</gene>
<dbReference type="PANTHER" id="PTHR31435">
    <property type="entry name" value="PROTEIN NATD1"/>
    <property type="match status" value="1"/>
</dbReference>
<evidence type="ECO:0000256" key="2">
    <source>
        <dbReference type="ARBA" id="ARBA00020243"/>
    </source>
</evidence>
<accession>A0AAD8DVZ8</accession>
<comment type="similarity">
    <text evidence="1">Belongs to the NATD1 family.</text>
</comment>
<dbReference type="PANTHER" id="PTHR31435:SF9">
    <property type="entry name" value="PROTEIN NATD1"/>
    <property type="match status" value="1"/>
</dbReference>
<proteinExistence type="inferred from homology"/>
<dbReference type="InterPro" id="IPR016181">
    <property type="entry name" value="Acyl_CoA_acyltransferase"/>
</dbReference>
<sequence length="112" mass="12794">MLTRAGARLFSTKALAVVNNVAKQQFTITLANDNAVLIYKEKGKNITFEHTDVPHVFQGRGVGRILAKYAFDHAYKNHLNVTCECHFLAKYFKENQNNYKGLNITFNLEENE</sequence>
<evidence type="ECO:0000259" key="4">
    <source>
        <dbReference type="PROSITE" id="PS51729"/>
    </source>
</evidence>
<reference evidence="5" key="1">
    <citation type="submission" date="2023-03" db="EMBL/GenBank/DDBJ databases">
        <title>Chromosome-level genomes of two armyworms, Mythimna separata and Mythimna loreyi, provide insights into the biosynthesis and reception of sex pheromones.</title>
        <authorList>
            <person name="Zhao H."/>
        </authorList>
    </citation>
    <scope>NUCLEOTIDE SEQUENCE</scope>
    <source>
        <strain evidence="5">BeijingLab</strain>
        <tissue evidence="5">Pupa</tissue>
    </source>
</reference>
<evidence type="ECO:0000313" key="6">
    <source>
        <dbReference type="Proteomes" id="UP001231518"/>
    </source>
</evidence>
<dbReference type="PROSITE" id="PS51729">
    <property type="entry name" value="GNAT_YJDJ"/>
    <property type="match status" value="1"/>
</dbReference>
<evidence type="ECO:0000313" key="5">
    <source>
        <dbReference type="EMBL" id="KAJ8727445.1"/>
    </source>
</evidence>
<organism evidence="5 6">
    <name type="scientific">Mythimna separata</name>
    <name type="common">Oriental armyworm</name>
    <name type="synonym">Pseudaletia separata</name>
    <dbReference type="NCBI Taxonomy" id="271217"/>
    <lineage>
        <taxon>Eukaryota</taxon>
        <taxon>Metazoa</taxon>
        <taxon>Ecdysozoa</taxon>
        <taxon>Arthropoda</taxon>
        <taxon>Hexapoda</taxon>
        <taxon>Insecta</taxon>
        <taxon>Pterygota</taxon>
        <taxon>Neoptera</taxon>
        <taxon>Endopterygota</taxon>
        <taxon>Lepidoptera</taxon>
        <taxon>Glossata</taxon>
        <taxon>Ditrysia</taxon>
        <taxon>Noctuoidea</taxon>
        <taxon>Noctuidae</taxon>
        <taxon>Noctuinae</taxon>
        <taxon>Hadenini</taxon>
        <taxon>Mythimna</taxon>
    </lineage>
</organism>
<dbReference type="Proteomes" id="UP001231518">
    <property type="component" value="Chromosome 11"/>
</dbReference>
<keyword evidence="6" id="KW-1185">Reference proteome</keyword>
<evidence type="ECO:0000256" key="1">
    <source>
        <dbReference type="ARBA" id="ARBA00006233"/>
    </source>
</evidence>
<dbReference type="AlphaFoldDB" id="A0AAD8DVZ8"/>
<dbReference type="Pfam" id="PF14542">
    <property type="entry name" value="Acetyltransf_CG"/>
    <property type="match status" value="1"/>
</dbReference>